<organism evidence="6 7">
    <name type="scientific">Mortierella alpina</name>
    <name type="common">Oleaginous fungus</name>
    <name type="synonym">Mortierella renispora</name>
    <dbReference type="NCBI Taxonomy" id="64518"/>
    <lineage>
        <taxon>Eukaryota</taxon>
        <taxon>Fungi</taxon>
        <taxon>Fungi incertae sedis</taxon>
        <taxon>Mucoromycota</taxon>
        <taxon>Mortierellomycotina</taxon>
        <taxon>Mortierellomycetes</taxon>
        <taxon>Mortierellales</taxon>
        <taxon>Mortierellaceae</taxon>
        <taxon>Mortierella</taxon>
    </lineage>
</organism>
<keyword evidence="4" id="KW-0560">Oxidoreductase</keyword>
<dbReference type="SUPFAM" id="SSF51905">
    <property type="entry name" value="FAD/NAD(P)-binding domain"/>
    <property type="match status" value="1"/>
</dbReference>
<proteinExistence type="inferred from homology"/>
<dbReference type="AlphaFoldDB" id="A0A9P6M5T5"/>
<dbReference type="Proteomes" id="UP000738359">
    <property type="component" value="Unassembled WGS sequence"/>
</dbReference>
<gene>
    <name evidence="6" type="ORF">BGZ70_001588</name>
</gene>
<dbReference type="InterPro" id="IPR050562">
    <property type="entry name" value="FAD_mOase_fung"/>
</dbReference>
<keyword evidence="2" id="KW-0285">Flavoprotein</keyword>
<comment type="similarity">
    <text evidence="1">Belongs to the paxM FAD-dependent monooxygenase family.</text>
</comment>
<comment type="caution">
    <text evidence="6">The sequence shown here is derived from an EMBL/GenBank/DDBJ whole genome shotgun (WGS) entry which is preliminary data.</text>
</comment>
<dbReference type="EMBL" id="JAAAHY010000136">
    <property type="protein sequence ID" value="KAF9966689.1"/>
    <property type="molecule type" value="Genomic_DNA"/>
</dbReference>
<dbReference type="InterPro" id="IPR002938">
    <property type="entry name" value="FAD-bd"/>
</dbReference>
<dbReference type="Gene3D" id="3.50.50.60">
    <property type="entry name" value="FAD/NAD(P)-binding domain"/>
    <property type="match status" value="1"/>
</dbReference>
<evidence type="ECO:0000256" key="3">
    <source>
        <dbReference type="ARBA" id="ARBA00022827"/>
    </source>
</evidence>
<evidence type="ECO:0000256" key="2">
    <source>
        <dbReference type="ARBA" id="ARBA00022630"/>
    </source>
</evidence>
<keyword evidence="7" id="KW-1185">Reference proteome</keyword>
<reference evidence="6" key="1">
    <citation type="journal article" date="2020" name="Fungal Divers.">
        <title>Resolving the Mortierellaceae phylogeny through synthesis of multi-gene phylogenetics and phylogenomics.</title>
        <authorList>
            <person name="Vandepol N."/>
            <person name="Liber J."/>
            <person name="Desiro A."/>
            <person name="Na H."/>
            <person name="Kennedy M."/>
            <person name="Barry K."/>
            <person name="Grigoriev I.V."/>
            <person name="Miller A.N."/>
            <person name="O'Donnell K."/>
            <person name="Stajich J.E."/>
            <person name="Bonito G."/>
        </authorList>
    </citation>
    <scope>NUCLEOTIDE SEQUENCE</scope>
    <source>
        <strain evidence="6">CK1249</strain>
    </source>
</reference>
<accession>A0A9P6M5T5</accession>
<evidence type="ECO:0000313" key="6">
    <source>
        <dbReference type="EMBL" id="KAF9966689.1"/>
    </source>
</evidence>
<dbReference type="PANTHER" id="PTHR47356:SF2">
    <property type="entry name" value="FAD-BINDING DOMAIN-CONTAINING PROTEIN-RELATED"/>
    <property type="match status" value="1"/>
</dbReference>
<dbReference type="PANTHER" id="PTHR47356">
    <property type="entry name" value="FAD-DEPENDENT MONOOXYGENASE ASQG-RELATED"/>
    <property type="match status" value="1"/>
</dbReference>
<dbReference type="GO" id="GO:0071949">
    <property type="term" value="F:FAD binding"/>
    <property type="evidence" value="ECO:0007669"/>
    <property type="project" value="InterPro"/>
</dbReference>
<sequence length="455" mass="50771">MTVTAQTGPKVLIVGAGLGGVTLAILLEKAGVPYEVFERAATVKPLGSAMHIGPKLHPFFEQIGVYDEFVALAKHLIHVRGFNENREFMRSLDFTNAEAMSGYREYIVARPELYSLLLKQIPQEKIHFSKRVLSMVQGDDGIMIRTSDGSTHEGDILVGADGAYSAVRQRLYERLSKERLLPRSDQEQLPYSCTCIVGQTSVLDPEEFPQLKNPICEFSSISGDNKPYSWMTFTTAQNTMCWMVIHHLDRTTSKAAENDRTRQSDNAEWGPLAAQAMCQLTRDFPIPGGSGTMVLGDLFDKTPQDLISKVMLEEKVFETWYSGRTVLVGDGAITAMHDAMALANLIYTLPPAPSQDEITQVFSEYRAERHPIVREAFISSQMLSWTIDKGFKGTLARLVAMNLPYWLWKKFLIKGAKERPQVGFLPERANMGTVPADVQPSFLRAQAARNKAMAL</sequence>
<dbReference type="OrthoDB" id="655030at2759"/>
<dbReference type="InterPro" id="IPR036188">
    <property type="entry name" value="FAD/NAD-bd_sf"/>
</dbReference>
<evidence type="ECO:0000256" key="1">
    <source>
        <dbReference type="ARBA" id="ARBA00007992"/>
    </source>
</evidence>
<keyword evidence="3" id="KW-0274">FAD</keyword>
<feature type="domain" description="FAD-binding" evidence="5">
    <location>
        <begin position="10"/>
        <end position="173"/>
    </location>
</feature>
<dbReference type="Pfam" id="PF01494">
    <property type="entry name" value="FAD_binding_3"/>
    <property type="match status" value="1"/>
</dbReference>
<dbReference type="PRINTS" id="PR00420">
    <property type="entry name" value="RNGMNOXGNASE"/>
</dbReference>
<evidence type="ECO:0000313" key="7">
    <source>
        <dbReference type="Proteomes" id="UP000738359"/>
    </source>
</evidence>
<dbReference type="GO" id="GO:0004497">
    <property type="term" value="F:monooxygenase activity"/>
    <property type="evidence" value="ECO:0007669"/>
    <property type="project" value="InterPro"/>
</dbReference>
<name>A0A9P6M5T5_MORAP</name>
<evidence type="ECO:0000259" key="5">
    <source>
        <dbReference type="Pfam" id="PF01494"/>
    </source>
</evidence>
<evidence type="ECO:0000256" key="4">
    <source>
        <dbReference type="ARBA" id="ARBA00023002"/>
    </source>
</evidence>
<protein>
    <recommendedName>
        <fullName evidence="5">FAD-binding domain-containing protein</fullName>
    </recommendedName>
</protein>